<sequence length="256" mass="29300">MRTGLGEVADCVSVKDGKPQLQLFTMDRFKRIAEYKTGFYTFYLPIALAMYMANIYDLELHRKSEDLSKDLTFLYRVQDDFIDCYGNPEKSGKKGTDIQEGKCTWLAVMAMKKANHYQIETLKQCYGSKDPEAITTVINLFEELNLKDIYQSSVEESVNHIRKKITQNITWVRLRLWYDLSNLTLPKNAEILHLVSYSAIHSLCPILTGLYTKRMHILAISWWSIIDTSTVDSKSNSTGVRSDGIVIDSVRISPSS</sequence>
<evidence type="ECO:0000256" key="6">
    <source>
        <dbReference type="RuleBase" id="RU004466"/>
    </source>
</evidence>
<comment type="similarity">
    <text evidence="6">Belongs to the FPP/GGPP synthase family.</text>
</comment>
<dbReference type="Pfam" id="PF00348">
    <property type="entry name" value="polyprenyl_synt"/>
    <property type="match status" value="1"/>
</dbReference>
<dbReference type="GO" id="GO:0004337">
    <property type="term" value="F:(2E,6E)-farnesyl diphosphate synthase activity"/>
    <property type="evidence" value="ECO:0007669"/>
    <property type="project" value="TreeGrafter"/>
</dbReference>
<reference evidence="8" key="1">
    <citation type="journal article" date="2023" name="G3 (Bethesda)">
        <title>Whole genome assemblies of Zophobas morio and Tenebrio molitor.</title>
        <authorList>
            <person name="Kaur S."/>
            <person name="Stinson S.A."/>
            <person name="diCenzo G.C."/>
        </authorList>
    </citation>
    <scope>NUCLEOTIDE SEQUENCE</scope>
    <source>
        <strain evidence="8">QUZm001</strain>
    </source>
</reference>
<keyword evidence="7" id="KW-0472">Membrane</keyword>
<dbReference type="GO" id="GO:0046872">
    <property type="term" value="F:metal ion binding"/>
    <property type="evidence" value="ECO:0007669"/>
    <property type="project" value="UniProtKB-KW"/>
</dbReference>
<dbReference type="EMBL" id="JALNTZ010000005">
    <property type="protein sequence ID" value="KAJ3651539.1"/>
    <property type="molecule type" value="Genomic_DNA"/>
</dbReference>
<evidence type="ECO:0000256" key="2">
    <source>
        <dbReference type="ARBA" id="ARBA00022679"/>
    </source>
</evidence>
<dbReference type="Gene3D" id="1.10.600.10">
    <property type="entry name" value="Farnesyl Diphosphate Synthase"/>
    <property type="match status" value="1"/>
</dbReference>
<dbReference type="SUPFAM" id="SSF48576">
    <property type="entry name" value="Terpenoid synthases"/>
    <property type="match status" value="1"/>
</dbReference>
<keyword evidence="3" id="KW-0479">Metal-binding</keyword>
<dbReference type="GO" id="GO:0005737">
    <property type="term" value="C:cytoplasm"/>
    <property type="evidence" value="ECO:0007669"/>
    <property type="project" value="TreeGrafter"/>
</dbReference>
<dbReference type="InterPro" id="IPR039702">
    <property type="entry name" value="FPS1-like"/>
</dbReference>
<evidence type="ECO:0000313" key="8">
    <source>
        <dbReference type="EMBL" id="KAJ3651539.1"/>
    </source>
</evidence>
<evidence type="ECO:0000256" key="7">
    <source>
        <dbReference type="SAM" id="Phobius"/>
    </source>
</evidence>
<keyword evidence="7" id="KW-1133">Transmembrane helix</keyword>
<dbReference type="InterPro" id="IPR008949">
    <property type="entry name" value="Isoprenoid_synthase_dom_sf"/>
</dbReference>
<comment type="cofactor">
    <cofactor evidence="1">
        <name>Mg(2+)</name>
        <dbReference type="ChEBI" id="CHEBI:18420"/>
    </cofactor>
</comment>
<comment type="pathway">
    <text evidence="5">Pheromone biosynthesis.</text>
</comment>
<evidence type="ECO:0000256" key="1">
    <source>
        <dbReference type="ARBA" id="ARBA00001946"/>
    </source>
</evidence>
<organism evidence="8 9">
    <name type="scientific">Zophobas morio</name>
    <dbReference type="NCBI Taxonomy" id="2755281"/>
    <lineage>
        <taxon>Eukaryota</taxon>
        <taxon>Metazoa</taxon>
        <taxon>Ecdysozoa</taxon>
        <taxon>Arthropoda</taxon>
        <taxon>Hexapoda</taxon>
        <taxon>Insecta</taxon>
        <taxon>Pterygota</taxon>
        <taxon>Neoptera</taxon>
        <taxon>Endopterygota</taxon>
        <taxon>Coleoptera</taxon>
        <taxon>Polyphaga</taxon>
        <taxon>Cucujiformia</taxon>
        <taxon>Tenebrionidae</taxon>
        <taxon>Zophobas</taxon>
    </lineage>
</organism>
<dbReference type="AlphaFoldDB" id="A0AA38ICD5"/>
<dbReference type="Proteomes" id="UP001168821">
    <property type="component" value="Unassembled WGS sequence"/>
</dbReference>
<evidence type="ECO:0000256" key="4">
    <source>
        <dbReference type="ARBA" id="ARBA00022842"/>
    </source>
</evidence>
<keyword evidence="7" id="KW-0812">Transmembrane</keyword>
<dbReference type="GO" id="GO:0045337">
    <property type="term" value="P:farnesyl diphosphate biosynthetic process"/>
    <property type="evidence" value="ECO:0007669"/>
    <property type="project" value="TreeGrafter"/>
</dbReference>
<dbReference type="GO" id="GO:0004161">
    <property type="term" value="F:dimethylallyltranstransferase activity"/>
    <property type="evidence" value="ECO:0007669"/>
    <property type="project" value="TreeGrafter"/>
</dbReference>
<keyword evidence="4" id="KW-0460">Magnesium</keyword>
<comment type="caution">
    <text evidence="8">The sequence shown here is derived from an EMBL/GenBank/DDBJ whole genome shotgun (WGS) entry which is preliminary data.</text>
</comment>
<accession>A0AA38ICD5</accession>
<keyword evidence="2 6" id="KW-0808">Transferase</keyword>
<dbReference type="PANTHER" id="PTHR11525:SF0">
    <property type="entry name" value="FARNESYL PYROPHOSPHATE SYNTHASE"/>
    <property type="match status" value="1"/>
</dbReference>
<evidence type="ECO:0000256" key="3">
    <source>
        <dbReference type="ARBA" id="ARBA00022723"/>
    </source>
</evidence>
<feature type="transmembrane region" description="Helical" evidence="7">
    <location>
        <begin position="38"/>
        <end position="56"/>
    </location>
</feature>
<dbReference type="GO" id="GO:0042811">
    <property type="term" value="P:pheromone biosynthetic process"/>
    <property type="evidence" value="ECO:0007669"/>
    <property type="project" value="UniProtKB-ARBA"/>
</dbReference>
<protein>
    <recommendedName>
        <fullName evidence="10">Farnesyl pyrophosphate synthase</fullName>
    </recommendedName>
</protein>
<dbReference type="PANTHER" id="PTHR11525">
    <property type="entry name" value="FARNESYL-PYROPHOSPHATE SYNTHETASE"/>
    <property type="match status" value="1"/>
</dbReference>
<keyword evidence="9" id="KW-1185">Reference proteome</keyword>
<gene>
    <name evidence="8" type="ORF">Zmor_017573</name>
</gene>
<evidence type="ECO:0008006" key="10">
    <source>
        <dbReference type="Google" id="ProtNLM"/>
    </source>
</evidence>
<proteinExistence type="inferred from homology"/>
<dbReference type="CDD" id="cd00867">
    <property type="entry name" value="Trans_IPPS"/>
    <property type="match status" value="1"/>
</dbReference>
<evidence type="ECO:0000256" key="5">
    <source>
        <dbReference type="ARBA" id="ARBA00033740"/>
    </source>
</evidence>
<evidence type="ECO:0000313" key="9">
    <source>
        <dbReference type="Proteomes" id="UP001168821"/>
    </source>
</evidence>
<name>A0AA38ICD5_9CUCU</name>
<dbReference type="InterPro" id="IPR000092">
    <property type="entry name" value="Polyprenyl_synt"/>
</dbReference>